<dbReference type="InterPro" id="IPR020449">
    <property type="entry name" value="Tscrpt_reg_AraC-type_HTH"/>
</dbReference>
<keyword evidence="2" id="KW-0238">DNA-binding</keyword>
<organism evidence="5 6">
    <name type="scientific">Pedobacter heparinus (strain ATCC 13125 / DSM 2366 / CIP 104194 / JCM 7457 / NBRC 12017 / NCIMB 9290 / NRRL B-14731 / HIM 762-3)</name>
    <dbReference type="NCBI Taxonomy" id="485917"/>
    <lineage>
        <taxon>Bacteria</taxon>
        <taxon>Pseudomonadati</taxon>
        <taxon>Bacteroidota</taxon>
        <taxon>Sphingobacteriia</taxon>
        <taxon>Sphingobacteriales</taxon>
        <taxon>Sphingobacteriaceae</taxon>
        <taxon>Pedobacter</taxon>
    </lineage>
</organism>
<dbReference type="Proteomes" id="UP000000852">
    <property type="component" value="Chromosome"/>
</dbReference>
<dbReference type="GO" id="GO:0043565">
    <property type="term" value="F:sequence-specific DNA binding"/>
    <property type="evidence" value="ECO:0007669"/>
    <property type="project" value="InterPro"/>
</dbReference>
<dbReference type="OrthoDB" id="745435at2"/>
<dbReference type="Gene3D" id="1.10.10.60">
    <property type="entry name" value="Homeodomain-like"/>
    <property type="match status" value="2"/>
</dbReference>
<dbReference type="PANTHER" id="PTHR43280">
    <property type="entry name" value="ARAC-FAMILY TRANSCRIPTIONAL REGULATOR"/>
    <property type="match status" value="1"/>
</dbReference>
<dbReference type="InterPro" id="IPR018060">
    <property type="entry name" value="HTH_AraC"/>
</dbReference>
<evidence type="ECO:0000313" key="6">
    <source>
        <dbReference type="Proteomes" id="UP000000852"/>
    </source>
</evidence>
<evidence type="ECO:0000256" key="2">
    <source>
        <dbReference type="ARBA" id="ARBA00023125"/>
    </source>
</evidence>
<dbReference type="InterPro" id="IPR018062">
    <property type="entry name" value="HTH_AraC-typ_CS"/>
</dbReference>
<evidence type="ECO:0000256" key="3">
    <source>
        <dbReference type="ARBA" id="ARBA00023163"/>
    </source>
</evidence>
<dbReference type="AlphaFoldDB" id="C6XYN2"/>
<sequence length="299" mass="34424">MKMTFQHQASLIDMSFTIKEYLQPHFTSPFHFHDSYELIYIAKSFGKLYSANNIVHFNEGEIYLLGSGFAHCFYNDKEFIRSGQTAHAIVAFFKEDFLGKDFFSKGELTKIKDMLDKSVYGIKISNSPDNVKSAFHKLVSSKGMDSLLILLNMLNNLSNLKKESFYFINSSTIKPSLNYNDSRKLESVVNYVVENFKNNLDSKTAASLACLNEAAFCRYFKRRTEKTFSQFVNYVRVSHATSLLFKENISIANICFECGFNNISYFNRQFKEIMGQTPLEYRKAFAYSEQENTAVEAAQ</sequence>
<dbReference type="Pfam" id="PF12833">
    <property type="entry name" value="HTH_18"/>
    <property type="match status" value="1"/>
</dbReference>
<feature type="domain" description="HTH araC/xylS-type" evidence="4">
    <location>
        <begin position="186"/>
        <end position="284"/>
    </location>
</feature>
<proteinExistence type="predicted"/>
<dbReference type="InterPro" id="IPR009057">
    <property type="entry name" value="Homeodomain-like_sf"/>
</dbReference>
<keyword evidence="3" id="KW-0804">Transcription</keyword>
<dbReference type="SUPFAM" id="SSF51182">
    <property type="entry name" value="RmlC-like cupins"/>
    <property type="match status" value="1"/>
</dbReference>
<protein>
    <submittedName>
        <fullName evidence="5">Helix-turn-helix-domain containing protein AraC type</fullName>
    </submittedName>
</protein>
<dbReference type="RefSeq" id="WP_015808127.1">
    <property type="nucleotide sequence ID" value="NC_013061.1"/>
</dbReference>
<keyword evidence="6" id="KW-1185">Reference proteome</keyword>
<dbReference type="eggNOG" id="COG2207">
    <property type="taxonomic scope" value="Bacteria"/>
</dbReference>
<evidence type="ECO:0000313" key="5">
    <source>
        <dbReference type="EMBL" id="ACU04514.1"/>
    </source>
</evidence>
<dbReference type="Gene3D" id="2.60.120.10">
    <property type="entry name" value="Jelly Rolls"/>
    <property type="match status" value="1"/>
</dbReference>
<dbReference type="PANTHER" id="PTHR43280:SF2">
    <property type="entry name" value="HTH-TYPE TRANSCRIPTIONAL REGULATOR EXSA"/>
    <property type="match status" value="1"/>
</dbReference>
<name>C6XYN2_PEDHD</name>
<accession>C6XYN2</accession>
<dbReference type="InterPro" id="IPR014710">
    <property type="entry name" value="RmlC-like_jellyroll"/>
</dbReference>
<gene>
    <name evidence="5" type="ordered locus">Phep_2310</name>
</gene>
<reference evidence="5 6" key="1">
    <citation type="journal article" date="2009" name="Stand. Genomic Sci.">
        <title>Complete genome sequence of Pedobacter heparinus type strain (HIM 762-3).</title>
        <authorList>
            <person name="Han C."/>
            <person name="Spring S."/>
            <person name="Lapidus A."/>
            <person name="Del Rio T.G."/>
            <person name="Tice H."/>
            <person name="Copeland A."/>
            <person name="Cheng J.F."/>
            <person name="Lucas S."/>
            <person name="Chen F."/>
            <person name="Nolan M."/>
            <person name="Bruce D."/>
            <person name="Goodwin L."/>
            <person name="Pitluck S."/>
            <person name="Ivanova N."/>
            <person name="Mavromatis K."/>
            <person name="Mikhailova N."/>
            <person name="Pati A."/>
            <person name="Chen A."/>
            <person name="Palaniappan K."/>
            <person name="Land M."/>
            <person name="Hauser L."/>
            <person name="Chang Y.J."/>
            <person name="Jeffries C.C."/>
            <person name="Saunders E."/>
            <person name="Chertkov O."/>
            <person name="Brettin T."/>
            <person name="Goker M."/>
            <person name="Rohde M."/>
            <person name="Bristow J."/>
            <person name="Eisen J.A."/>
            <person name="Markowitz V."/>
            <person name="Hugenholtz P."/>
            <person name="Kyrpides N.C."/>
            <person name="Klenk H.P."/>
            <person name="Detter J.C."/>
        </authorList>
    </citation>
    <scope>NUCLEOTIDE SEQUENCE [LARGE SCALE GENOMIC DNA]</scope>
    <source>
        <strain evidence="6">ATCC 13125 / DSM 2366 / CIP 104194 / JCM 7457 / NBRC 12017 / NCIMB 9290 / NRRL B-14731 / HIM 762-3</strain>
    </source>
</reference>
<evidence type="ECO:0000256" key="1">
    <source>
        <dbReference type="ARBA" id="ARBA00023015"/>
    </source>
</evidence>
<dbReference type="SMART" id="SM00342">
    <property type="entry name" value="HTH_ARAC"/>
    <property type="match status" value="1"/>
</dbReference>
<dbReference type="EMBL" id="CP001681">
    <property type="protein sequence ID" value="ACU04514.1"/>
    <property type="molecule type" value="Genomic_DNA"/>
</dbReference>
<dbReference type="PROSITE" id="PS01124">
    <property type="entry name" value="HTH_ARAC_FAMILY_2"/>
    <property type="match status" value="1"/>
</dbReference>
<dbReference type="PROSITE" id="PS00041">
    <property type="entry name" value="HTH_ARAC_FAMILY_1"/>
    <property type="match status" value="1"/>
</dbReference>
<dbReference type="PRINTS" id="PR00032">
    <property type="entry name" value="HTHARAC"/>
</dbReference>
<dbReference type="HOGENOM" id="CLU_000445_88_3_10"/>
<dbReference type="KEGG" id="phe:Phep_2310"/>
<keyword evidence="1" id="KW-0805">Transcription regulation</keyword>
<dbReference type="STRING" id="485917.Phep_2310"/>
<dbReference type="InterPro" id="IPR011051">
    <property type="entry name" value="RmlC_Cupin_sf"/>
</dbReference>
<dbReference type="SUPFAM" id="SSF46689">
    <property type="entry name" value="Homeodomain-like"/>
    <property type="match status" value="2"/>
</dbReference>
<dbReference type="GO" id="GO:0003700">
    <property type="term" value="F:DNA-binding transcription factor activity"/>
    <property type="evidence" value="ECO:0007669"/>
    <property type="project" value="InterPro"/>
</dbReference>
<evidence type="ECO:0000259" key="4">
    <source>
        <dbReference type="PROSITE" id="PS01124"/>
    </source>
</evidence>